<evidence type="ECO:0000313" key="3">
    <source>
        <dbReference type="Proteomes" id="UP000078343"/>
    </source>
</evidence>
<protein>
    <submittedName>
        <fullName evidence="2">Uncharacterized protein</fullName>
    </submittedName>
</protein>
<accession>A0A178ZQG4</accession>
<feature type="region of interest" description="Disordered" evidence="1">
    <location>
        <begin position="265"/>
        <end position="293"/>
    </location>
</feature>
<evidence type="ECO:0000256" key="1">
    <source>
        <dbReference type="SAM" id="MobiDB-lite"/>
    </source>
</evidence>
<reference evidence="2 3" key="1">
    <citation type="submission" date="2016-04" db="EMBL/GenBank/DDBJ databases">
        <title>Draft genome of Fonsecaea erecta CBS 125763.</title>
        <authorList>
            <person name="Weiss V.A."/>
            <person name="Vicente V.A."/>
            <person name="Raittz R.T."/>
            <person name="Moreno L.F."/>
            <person name="De Souza E.M."/>
            <person name="Pedrosa F.O."/>
            <person name="Steffens M.B."/>
            <person name="Faoro H."/>
            <person name="Tadra-Sfeir M.Z."/>
            <person name="Najafzadeh M.J."/>
            <person name="Felipe M.S."/>
            <person name="Teixeira M."/>
            <person name="Sun J."/>
            <person name="Xi L."/>
            <person name="Gomes R."/>
            <person name="De Azevedo C.M."/>
            <person name="Salgado C.G."/>
            <person name="Da Silva M.B."/>
            <person name="Nascimento M.F."/>
            <person name="Queiroz-Telles F."/>
            <person name="Attili D.S."/>
            <person name="Gorbushina A."/>
        </authorList>
    </citation>
    <scope>NUCLEOTIDE SEQUENCE [LARGE SCALE GENOMIC DNA]</scope>
    <source>
        <strain evidence="2 3">CBS 125763</strain>
    </source>
</reference>
<sequence length="535" mass="57549">MSSPPSALGWVSSSNWDEPQAVIEVEAKLPVWQNSWTPINPLPTSTIAALPALPPPPSDINDSEESFISASLLREAILDSALRLEQRRRGRTRKALSAVLLSLRRAKRVTYVSSGDASKGAMLLNGNKKTPPKKPRAVGKPYNRQFEIDQSLMPIARTTFNIVASGHKRTSSEAFSTDVETFVAKKMLTMRGMGQGTTSVATGVFMAQEQHTTPMKPTQPDTKRHFAAVDASNRDNQEDLFDDDDFADIENFLEAEKTLVARTTYPTPTSSRPETFRALKTPSSPTEANVTAPMKPVIGPLPSLASPTGLPTNCSALHPFPICLGIGEALRHVSLAFSSSPPATPARAGTGFWITTTTSLNLEIYAVVHTTRTMGASRTVTLADLYFPDRPPYLTGTTVPQPASGAATGPAFSQRFPDRSLVRVFAQISPKPVFSGALTALGTNAPQISSWSPGVNTLPVTAAEKHDVDVIVLSIRRSDWEEIQRVKDICDRASGALTTTTTSTTTPGMASVSTTTRGHSQQAKAEVAGKTRRLS</sequence>
<organism evidence="2 3">
    <name type="scientific">Fonsecaea erecta</name>
    <dbReference type="NCBI Taxonomy" id="1367422"/>
    <lineage>
        <taxon>Eukaryota</taxon>
        <taxon>Fungi</taxon>
        <taxon>Dikarya</taxon>
        <taxon>Ascomycota</taxon>
        <taxon>Pezizomycotina</taxon>
        <taxon>Eurotiomycetes</taxon>
        <taxon>Chaetothyriomycetidae</taxon>
        <taxon>Chaetothyriales</taxon>
        <taxon>Herpotrichiellaceae</taxon>
        <taxon>Fonsecaea</taxon>
    </lineage>
</organism>
<keyword evidence="3" id="KW-1185">Reference proteome</keyword>
<dbReference type="AlphaFoldDB" id="A0A178ZQG4"/>
<evidence type="ECO:0000313" key="2">
    <source>
        <dbReference type="EMBL" id="OAP62078.1"/>
    </source>
</evidence>
<dbReference type="EMBL" id="LVYI01000003">
    <property type="protein sequence ID" value="OAP62078.1"/>
    <property type="molecule type" value="Genomic_DNA"/>
</dbReference>
<dbReference type="RefSeq" id="XP_018695445.1">
    <property type="nucleotide sequence ID" value="XM_018835795.1"/>
</dbReference>
<proteinExistence type="predicted"/>
<dbReference type="Proteomes" id="UP000078343">
    <property type="component" value="Unassembled WGS sequence"/>
</dbReference>
<dbReference type="GeneID" id="30008450"/>
<gene>
    <name evidence="2" type="ORF">AYL99_04281</name>
</gene>
<feature type="region of interest" description="Disordered" evidence="1">
    <location>
        <begin position="498"/>
        <end position="535"/>
    </location>
</feature>
<name>A0A178ZQG4_9EURO</name>
<dbReference type="OrthoDB" id="4159482at2759"/>
<feature type="compositionally biased region" description="Polar residues" evidence="1">
    <location>
        <begin position="507"/>
        <end position="523"/>
    </location>
</feature>
<comment type="caution">
    <text evidence="2">The sequence shown here is derived from an EMBL/GenBank/DDBJ whole genome shotgun (WGS) entry which is preliminary data.</text>
</comment>